<keyword evidence="1" id="KW-0472">Membrane</keyword>
<dbReference type="InterPro" id="IPR018750">
    <property type="entry name" value="DUF2306_membrane"/>
</dbReference>
<feature type="transmembrane region" description="Helical" evidence="1">
    <location>
        <begin position="134"/>
        <end position="155"/>
    </location>
</feature>
<feature type="transmembrane region" description="Helical" evidence="1">
    <location>
        <begin position="75"/>
        <end position="95"/>
    </location>
</feature>
<evidence type="ECO:0000313" key="3">
    <source>
        <dbReference type="Proteomes" id="UP000219546"/>
    </source>
</evidence>
<feature type="transmembrane region" description="Helical" evidence="1">
    <location>
        <begin position="107"/>
        <end position="128"/>
    </location>
</feature>
<dbReference type="OrthoDB" id="5984490at2"/>
<gene>
    <name evidence="2" type="ORF">SAMN05877753_104144</name>
</gene>
<protein>
    <submittedName>
        <fullName evidence="2">Predicted membrane protein DUF2306</fullName>
    </submittedName>
</protein>
<sequence length="226" mass="25675">MQSLFSLFLNLHIIGGFTALLVFWVPIVTKKGGKVHRTAGWVYVAGMGTVSITALYMGIYRIITSDELGIVSFSWFLIFISILSGATAFYGIRVLKYKKRTAMHRNLLDLSFPLLLILSGIAIGIYGWMIQSPLITWFPLVGIFLGSTQLIYWLRKPVKKMHWWFEHLAGMLGCCIATITAFMVFGAPRLLNIETVNVFLWFLPTIFLTPVIIGYSVYYAKKFKVR</sequence>
<keyword evidence="1" id="KW-0812">Transmembrane</keyword>
<name>A0A285CSC6_9BACI</name>
<feature type="transmembrane region" description="Helical" evidence="1">
    <location>
        <begin position="6"/>
        <end position="28"/>
    </location>
</feature>
<dbReference type="EMBL" id="OAOP01000004">
    <property type="protein sequence ID" value="SNX70489.1"/>
    <property type="molecule type" value="Genomic_DNA"/>
</dbReference>
<evidence type="ECO:0000313" key="2">
    <source>
        <dbReference type="EMBL" id="SNX70489.1"/>
    </source>
</evidence>
<organism evidence="2 3">
    <name type="scientific">Bacillus oleivorans</name>
    <dbReference type="NCBI Taxonomy" id="1448271"/>
    <lineage>
        <taxon>Bacteria</taxon>
        <taxon>Bacillati</taxon>
        <taxon>Bacillota</taxon>
        <taxon>Bacilli</taxon>
        <taxon>Bacillales</taxon>
        <taxon>Bacillaceae</taxon>
        <taxon>Bacillus</taxon>
    </lineage>
</organism>
<keyword evidence="3" id="KW-1185">Reference proteome</keyword>
<evidence type="ECO:0000256" key="1">
    <source>
        <dbReference type="SAM" id="Phobius"/>
    </source>
</evidence>
<dbReference type="RefSeq" id="WP_097158547.1">
    <property type="nucleotide sequence ID" value="NZ_JBEPMQ010000010.1"/>
</dbReference>
<accession>A0A285CSC6</accession>
<keyword evidence="1" id="KW-1133">Transmembrane helix</keyword>
<proteinExistence type="predicted"/>
<dbReference type="Pfam" id="PF10067">
    <property type="entry name" value="DUF2306"/>
    <property type="match status" value="1"/>
</dbReference>
<feature type="transmembrane region" description="Helical" evidence="1">
    <location>
        <begin position="167"/>
        <end position="187"/>
    </location>
</feature>
<reference evidence="2 3" key="1">
    <citation type="submission" date="2017-08" db="EMBL/GenBank/DDBJ databases">
        <authorList>
            <person name="de Groot N.N."/>
        </authorList>
    </citation>
    <scope>NUCLEOTIDE SEQUENCE [LARGE SCALE GENOMIC DNA]</scope>
    <source>
        <strain evidence="2 3">JC228</strain>
    </source>
</reference>
<feature type="transmembrane region" description="Helical" evidence="1">
    <location>
        <begin position="40"/>
        <end position="63"/>
    </location>
</feature>
<feature type="transmembrane region" description="Helical" evidence="1">
    <location>
        <begin position="199"/>
        <end position="220"/>
    </location>
</feature>
<dbReference type="Proteomes" id="UP000219546">
    <property type="component" value="Unassembled WGS sequence"/>
</dbReference>
<dbReference type="AlphaFoldDB" id="A0A285CSC6"/>